<dbReference type="SUPFAM" id="SSF81330">
    <property type="entry name" value="Gated mechanosensitive channel"/>
    <property type="match status" value="1"/>
</dbReference>
<protein>
    <recommendedName>
        <fullName evidence="10">Large-conductance mechanosensitive channel</fullName>
    </recommendedName>
</protein>
<dbReference type="Pfam" id="PF01741">
    <property type="entry name" value="MscL"/>
    <property type="match status" value="1"/>
</dbReference>
<comment type="subcellular location">
    <subcellularLocation>
        <location evidence="1 10">Cell membrane</location>
        <topology evidence="1 10">Multi-pass membrane protein</topology>
    </subcellularLocation>
</comment>
<gene>
    <name evidence="10 12" type="primary">mscL</name>
    <name evidence="12" type="ORF">IU449_03360</name>
</gene>
<evidence type="ECO:0000256" key="10">
    <source>
        <dbReference type="HAMAP-Rule" id="MF_00115"/>
    </source>
</evidence>
<evidence type="ECO:0000256" key="11">
    <source>
        <dbReference type="SAM" id="MobiDB-lite"/>
    </source>
</evidence>
<feature type="compositionally biased region" description="Basic and acidic residues" evidence="11">
    <location>
        <begin position="157"/>
        <end position="168"/>
    </location>
</feature>
<comment type="caution">
    <text evidence="12">The sequence shown here is derived from an EMBL/GenBank/DDBJ whole genome shotgun (WGS) entry which is preliminary data.</text>
</comment>
<dbReference type="PRINTS" id="PR01264">
    <property type="entry name" value="MECHCHANNEL"/>
</dbReference>
<keyword evidence="7 10" id="KW-0406">Ion transport</keyword>
<dbReference type="InterPro" id="IPR036019">
    <property type="entry name" value="MscL_channel"/>
</dbReference>
<evidence type="ECO:0000256" key="6">
    <source>
        <dbReference type="ARBA" id="ARBA00022989"/>
    </source>
</evidence>
<sequence>MREHPSRRSPFGTTSGWERSELLKSLQGFKEFLMRGNVIDLAVAVVIGTAFTTVVTAVTKGVITPLLAVIGGPDELGLGFHLVPGKAATFVEVGPIITAILNFMIVAAVLYFVLIMPMRHLTNRFGTKKAAEPTQVELLIEIRDLLAQRDEAIEAEHAANQRVERELETSSPATGTPADGRGDDKVSSRY</sequence>
<dbReference type="HAMAP" id="MF_00115">
    <property type="entry name" value="MscL"/>
    <property type="match status" value="1"/>
</dbReference>
<keyword evidence="5 10" id="KW-0812">Transmembrane</keyword>
<organism evidence="12 13">
    <name type="scientific">Nocardia higoensis</name>
    <dbReference type="NCBI Taxonomy" id="228599"/>
    <lineage>
        <taxon>Bacteria</taxon>
        <taxon>Bacillati</taxon>
        <taxon>Actinomycetota</taxon>
        <taxon>Actinomycetes</taxon>
        <taxon>Mycobacteriales</taxon>
        <taxon>Nocardiaceae</taxon>
        <taxon>Nocardia</taxon>
    </lineage>
</organism>
<keyword evidence="9 10" id="KW-0407">Ion channel</keyword>
<comment type="function">
    <text evidence="10">Channel that opens in response to stretch forces in the membrane lipid bilayer. May participate in the regulation of osmotic pressure changes within the cell.</text>
</comment>
<evidence type="ECO:0000256" key="5">
    <source>
        <dbReference type="ARBA" id="ARBA00022692"/>
    </source>
</evidence>
<feature type="transmembrane region" description="Helical" evidence="10">
    <location>
        <begin position="93"/>
        <end position="114"/>
    </location>
</feature>
<evidence type="ECO:0000256" key="9">
    <source>
        <dbReference type="ARBA" id="ARBA00023303"/>
    </source>
</evidence>
<evidence type="ECO:0000256" key="7">
    <source>
        <dbReference type="ARBA" id="ARBA00023065"/>
    </source>
</evidence>
<feature type="region of interest" description="Disordered" evidence="11">
    <location>
        <begin position="157"/>
        <end position="190"/>
    </location>
</feature>
<comment type="subunit">
    <text evidence="10">Homopentamer.</text>
</comment>
<name>A0ABS0D538_9NOCA</name>
<dbReference type="EMBL" id="JADLQN010000001">
    <property type="protein sequence ID" value="MBF6353595.1"/>
    <property type="molecule type" value="Genomic_DNA"/>
</dbReference>
<evidence type="ECO:0000256" key="3">
    <source>
        <dbReference type="ARBA" id="ARBA00022448"/>
    </source>
</evidence>
<keyword evidence="13" id="KW-1185">Reference proteome</keyword>
<comment type="similarity">
    <text evidence="2 10">Belongs to the MscL family.</text>
</comment>
<proteinExistence type="inferred from homology"/>
<evidence type="ECO:0000256" key="1">
    <source>
        <dbReference type="ARBA" id="ARBA00004651"/>
    </source>
</evidence>
<evidence type="ECO:0000256" key="8">
    <source>
        <dbReference type="ARBA" id="ARBA00023136"/>
    </source>
</evidence>
<dbReference type="InterPro" id="IPR019823">
    <property type="entry name" value="Mechanosensitive_channel_CS"/>
</dbReference>
<dbReference type="Proteomes" id="UP000707731">
    <property type="component" value="Unassembled WGS sequence"/>
</dbReference>
<feature type="compositionally biased region" description="Basic and acidic residues" evidence="11">
    <location>
        <begin position="180"/>
        <end position="190"/>
    </location>
</feature>
<evidence type="ECO:0000256" key="2">
    <source>
        <dbReference type="ARBA" id="ARBA00007254"/>
    </source>
</evidence>
<dbReference type="Gene3D" id="1.10.1200.120">
    <property type="entry name" value="Large-conductance mechanosensitive channel, MscL, domain 1"/>
    <property type="match status" value="1"/>
</dbReference>
<dbReference type="PROSITE" id="PS01327">
    <property type="entry name" value="MSCL"/>
    <property type="match status" value="1"/>
</dbReference>
<dbReference type="NCBIfam" id="TIGR00220">
    <property type="entry name" value="mscL"/>
    <property type="match status" value="1"/>
</dbReference>
<evidence type="ECO:0000256" key="4">
    <source>
        <dbReference type="ARBA" id="ARBA00022475"/>
    </source>
</evidence>
<feature type="transmembrane region" description="Helical" evidence="10">
    <location>
        <begin position="38"/>
        <end position="58"/>
    </location>
</feature>
<dbReference type="InterPro" id="IPR001185">
    <property type="entry name" value="MS_channel"/>
</dbReference>
<reference evidence="12 13" key="1">
    <citation type="submission" date="2020-10" db="EMBL/GenBank/DDBJ databases">
        <title>Identification of Nocardia species via Next-generation sequencing and recognition of intraspecies genetic diversity.</title>
        <authorList>
            <person name="Li P."/>
            <person name="Li P."/>
            <person name="Lu B."/>
        </authorList>
    </citation>
    <scope>NUCLEOTIDE SEQUENCE [LARGE SCALE GENOMIC DNA]</scope>
    <source>
        <strain evidence="12 13">BJ06-0143</strain>
    </source>
</reference>
<dbReference type="PANTHER" id="PTHR30266:SF2">
    <property type="entry name" value="LARGE-CONDUCTANCE MECHANOSENSITIVE CHANNEL"/>
    <property type="match status" value="1"/>
</dbReference>
<keyword evidence="3 10" id="KW-0813">Transport</keyword>
<keyword evidence="4 10" id="KW-1003">Cell membrane</keyword>
<accession>A0ABS0D538</accession>
<keyword evidence="8 10" id="KW-0472">Membrane</keyword>
<dbReference type="PANTHER" id="PTHR30266">
    <property type="entry name" value="MECHANOSENSITIVE CHANNEL MSCL"/>
    <property type="match status" value="1"/>
</dbReference>
<evidence type="ECO:0000313" key="13">
    <source>
        <dbReference type="Proteomes" id="UP000707731"/>
    </source>
</evidence>
<evidence type="ECO:0000313" key="12">
    <source>
        <dbReference type="EMBL" id="MBF6353595.1"/>
    </source>
</evidence>
<dbReference type="InterPro" id="IPR037673">
    <property type="entry name" value="MSC/AndL"/>
</dbReference>
<keyword evidence="6 10" id="KW-1133">Transmembrane helix</keyword>